<evidence type="ECO:0000313" key="1">
    <source>
        <dbReference type="EMBL" id="DAD31492.1"/>
    </source>
</evidence>
<gene>
    <name evidence="1" type="ORF">HUJ06_010343</name>
</gene>
<protein>
    <submittedName>
        <fullName evidence="1">Uncharacterized protein</fullName>
    </submittedName>
</protein>
<evidence type="ECO:0000313" key="2">
    <source>
        <dbReference type="Proteomes" id="UP000607653"/>
    </source>
</evidence>
<keyword evidence="2" id="KW-1185">Reference proteome</keyword>
<organism evidence="1 2">
    <name type="scientific">Nelumbo nucifera</name>
    <name type="common">Sacred lotus</name>
    <dbReference type="NCBI Taxonomy" id="4432"/>
    <lineage>
        <taxon>Eukaryota</taxon>
        <taxon>Viridiplantae</taxon>
        <taxon>Streptophyta</taxon>
        <taxon>Embryophyta</taxon>
        <taxon>Tracheophyta</taxon>
        <taxon>Spermatophyta</taxon>
        <taxon>Magnoliopsida</taxon>
        <taxon>Proteales</taxon>
        <taxon>Nelumbonaceae</taxon>
        <taxon>Nelumbo</taxon>
    </lineage>
</organism>
<dbReference type="AlphaFoldDB" id="A0A822YGD3"/>
<reference evidence="1 2" key="1">
    <citation type="journal article" date="2020" name="Mol. Biol. Evol.">
        <title>Distinct Expression and Methylation Patterns for Genes with Different Fates following a Single Whole-Genome Duplication in Flowering Plants.</title>
        <authorList>
            <person name="Shi T."/>
            <person name="Rahmani R.S."/>
            <person name="Gugger P.F."/>
            <person name="Wang M."/>
            <person name="Li H."/>
            <person name="Zhang Y."/>
            <person name="Li Z."/>
            <person name="Wang Q."/>
            <person name="Van de Peer Y."/>
            <person name="Marchal K."/>
            <person name="Chen J."/>
        </authorList>
    </citation>
    <scope>NUCLEOTIDE SEQUENCE [LARGE SCALE GENOMIC DNA]</scope>
    <source>
        <tissue evidence="1">Leaf</tissue>
    </source>
</reference>
<sequence>MYLNDWLFKSHNIIHPTSVIQCLNPMSGHAGFLGGEKASVVEFCNMNDHKSRKTTVITIDDLRRARTFGGFLLLLPLYRSLTDTMVKSYWEKVDDLADKLKSKRWGILKSKPKDLLDPGEWKKMMVVMASFVITSPPLFHHILCSSTWTTQFKIFPLQRAAMLPSKCCSRSIENTEIEAETSKHPPWNISTHNGGGTCTGILNNNYAVVFIALLPLFAEIKVESSPLALVFMELSGTFWSSRLQSKMRSLSSFTFPKPMR</sequence>
<dbReference type="Proteomes" id="UP000607653">
    <property type="component" value="Unassembled WGS sequence"/>
</dbReference>
<comment type="caution">
    <text evidence="1">The sequence shown here is derived from an EMBL/GenBank/DDBJ whole genome shotgun (WGS) entry which is preliminary data.</text>
</comment>
<proteinExistence type="predicted"/>
<dbReference type="EMBL" id="DUZY01000003">
    <property type="protein sequence ID" value="DAD31492.1"/>
    <property type="molecule type" value="Genomic_DNA"/>
</dbReference>
<name>A0A822YGD3_NELNU</name>
<accession>A0A822YGD3</accession>